<dbReference type="OrthoDB" id="687730at2759"/>
<feature type="transmembrane region" description="Helical" evidence="3">
    <location>
        <begin position="602"/>
        <end position="626"/>
    </location>
</feature>
<dbReference type="SMART" id="SM00240">
    <property type="entry name" value="FHA"/>
    <property type="match status" value="1"/>
</dbReference>
<feature type="domain" description="FHA" evidence="4">
    <location>
        <begin position="144"/>
        <end position="201"/>
    </location>
</feature>
<name>A0A6A7C2E6_9PEZI</name>
<evidence type="ECO:0000256" key="1">
    <source>
        <dbReference type="SAM" id="Coils"/>
    </source>
</evidence>
<dbReference type="Proteomes" id="UP000799421">
    <property type="component" value="Unassembled WGS sequence"/>
</dbReference>
<evidence type="ECO:0000313" key="5">
    <source>
        <dbReference type="EMBL" id="KAF2861417.1"/>
    </source>
</evidence>
<dbReference type="EMBL" id="MU005972">
    <property type="protein sequence ID" value="KAF2861417.1"/>
    <property type="molecule type" value="Genomic_DNA"/>
</dbReference>
<protein>
    <recommendedName>
        <fullName evidence="4">FHA domain-containing protein</fullName>
    </recommendedName>
</protein>
<dbReference type="InterPro" id="IPR008984">
    <property type="entry name" value="SMAD_FHA_dom_sf"/>
</dbReference>
<sequence>MGSEDVGRRHGAGPRKAVQRHNSSSSVGSASSSSSGSSTSTLSAHSNGSGSWSGRRKSSRGTWHPQKSETTGTVALTPPPLNPASGSVPFQTSGQANGVLRHPTRPERPERPDRPDPPVILSLAPTNGTFERKVIKIPYYPDVIRIGRQTNQRTMPTPNNGFFDSKVLSRQHAEVWADKQGRVLIRDVKSSNGTFINGTRLSPENQESEARELRENDRLDLGIDIVSEDQRTIVHHKASATVEFAGVCSQRGSFPNIGDLDLNVPLPYQPKRSGNQGPVHNNGPGLRLPPAAMLQQQQQFRNWPKPVSAEQIMKKLSTELKLAMKQSTEMARARQSVEAALTGKSAPAGKTSKGPSKTNGPAQAPPPELPLPERPDVAQALADPLIRPLLQREDTPNSDSASKTVDHSSDILRLCEELKLARGELSQQSKRMKDLEEALVKERVAREDAEERARHAECQGSYSNHNSSSVSALAAQLEAVRCEMSETKLQMEAYRQRAEVAEAERDESRQTLAVMIDEKRKENARQSKRQSPSRLWSNRVGQVGNAVVAAAPFSTAFSTGDVLLDRAGVEKGRPITREQAHRISRLVSEEILQQSGDGESSVAYYGLPYGSAVAVLVLGALMMTYINGWPSDAR</sequence>
<feature type="compositionally biased region" description="Polar residues" evidence="2">
    <location>
        <begin position="84"/>
        <end position="96"/>
    </location>
</feature>
<feature type="region of interest" description="Disordered" evidence="2">
    <location>
        <begin position="1"/>
        <end position="119"/>
    </location>
</feature>
<keyword evidence="3" id="KW-0472">Membrane</keyword>
<keyword evidence="3" id="KW-1133">Transmembrane helix</keyword>
<evidence type="ECO:0000256" key="3">
    <source>
        <dbReference type="SAM" id="Phobius"/>
    </source>
</evidence>
<feature type="compositionally biased region" description="Basic and acidic residues" evidence="2">
    <location>
        <begin position="104"/>
        <end position="116"/>
    </location>
</feature>
<keyword evidence="6" id="KW-1185">Reference proteome</keyword>
<keyword evidence="1" id="KW-0175">Coiled coil</keyword>
<dbReference type="PANTHER" id="PTHR15715:SF37">
    <property type="entry name" value="LD47843P"/>
    <property type="match status" value="1"/>
</dbReference>
<dbReference type="Gene3D" id="2.60.200.20">
    <property type="match status" value="1"/>
</dbReference>
<feature type="compositionally biased region" description="Basic residues" evidence="2">
    <location>
        <begin position="9"/>
        <end position="19"/>
    </location>
</feature>
<proteinExistence type="predicted"/>
<dbReference type="GO" id="GO:0005737">
    <property type="term" value="C:cytoplasm"/>
    <property type="evidence" value="ECO:0007669"/>
    <property type="project" value="TreeGrafter"/>
</dbReference>
<dbReference type="AlphaFoldDB" id="A0A6A7C2E6"/>
<dbReference type="PANTHER" id="PTHR15715">
    <property type="entry name" value="CENTROSOMAL PROTEIN OF 170 KDA"/>
    <property type="match status" value="1"/>
</dbReference>
<dbReference type="SUPFAM" id="SSF49879">
    <property type="entry name" value="SMAD/FHA domain"/>
    <property type="match status" value="1"/>
</dbReference>
<feature type="region of interest" description="Disordered" evidence="2">
    <location>
        <begin position="327"/>
        <end position="374"/>
    </location>
</feature>
<evidence type="ECO:0000313" key="6">
    <source>
        <dbReference type="Proteomes" id="UP000799421"/>
    </source>
</evidence>
<feature type="coiled-coil region" evidence="1">
    <location>
        <begin position="418"/>
        <end position="518"/>
    </location>
</feature>
<evidence type="ECO:0000256" key="2">
    <source>
        <dbReference type="SAM" id="MobiDB-lite"/>
    </source>
</evidence>
<dbReference type="Pfam" id="PF00498">
    <property type="entry name" value="FHA"/>
    <property type="match status" value="1"/>
</dbReference>
<organism evidence="5 6">
    <name type="scientific">Piedraia hortae CBS 480.64</name>
    <dbReference type="NCBI Taxonomy" id="1314780"/>
    <lineage>
        <taxon>Eukaryota</taxon>
        <taxon>Fungi</taxon>
        <taxon>Dikarya</taxon>
        <taxon>Ascomycota</taxon>
        <taxon>Pezizomycotina</taxon>
        <taxon>Dothideomycetes</taxon>
        <taxon>Dothideomycetidae</taxon>
        <taxon>Capnodiales</taxon>
        <taxon>Piedraiaceae</taxon>
        <taxon>Piedraia</taxon>
    </lineage>
</organism>
<evidence type="ECO:0000259" key="4">
    <source>
        <dbReference type="PROSITE" id="PS50006"/>
    </source>
</evidence>
<accession>A0A6A7C2E6</accession>
<feature type="compositionally biased region" description="Low complexity" evidence="2">
    <location>
        <begin position="21"/>
        <end position="53"/>
    </location>
</feature>
<dbReference type="PROSITE" id="PS50006">
    <property type="entry name" value="FHA_DOMAIN"/>
    <property type="match status" value="1"/>
</dbReference>
<keyword evidence="3" id="KW-0812">Transmembrane</keyword>
<reference evidence="5" key="1">
    <citation type="journal article" date="2020" name="Stud. Mycol.">
        <title>101 Dothideomycetes genomes: a test case for predicting lifestyles and emergence of pathogens.</title>
        <authorList>
            <person name="Haridas S."/>
            <person name="Albert R."/>
            <person name="Binder M."/>
            <person name="Bloem J."/>
            <person name="Labutti K."/>
            <person name="Salamov A."/>
            <person name="Andreopoulos B."/>
            <person name="Baker S."/>
            <person name="Barry K."/>
            <person name="Bills G."/>
            <person name="Bluhm B."/>
            <person name="Cannon C."/>
            <person name="Castanera R."/>
            <person name="Culley D."/>
            <person name="Daum C."/>
            <person name="Ezra D."/>
            <person name="Gonzalez J."/>
            <person name="Henrissat B."/>
            <person name="Kuo A."/>
            <person name="Liang C."/>
            <person name="Lipzen A."/>
            <person name="Lutzoni F."/>
            <person name="Magnuson J."/>
            <person name="Mondo S."/>
            <person name="Nolan M."/>
            <person name="Ohm R."/>
            <person name="Pangilinan J."/>
            <person name="Park H.-J."/>
            <person name="Ramirez L."/>
            <person name="Alfaro M."/>
            <person name="Sun H."/>
            <person name="Tritt A."/>
            <person name="Yoshinaga Y."/>
            <person name="Zwiers L.-H."/>
            <person name="Turgeon B."/>
            <person name="Goodwin S."/>
            <person name="Spatafora J."/>
            <person name="Crous P."/>
            <person name="Grigoriev I."/>
        </authorList>
    </citation>
    <scope>NUCLEOTIDE SEQUENCE</scope>
    <source>
        <strain evidence="5">CBS 480.64</strain>
    </source>
</reference>
<gene>
    <name evidence="5" type="ORF">K470DRAFT_214927</name>
</gene>
<dbReference type="InterPro" id="IPR051176">
    <property type="entry name" value="Cent_Immune-Sig_Mod"/>
</dbReference>
<dbReference type="InterPro" id="IPR000253">
    <property type="entry name" value="FHA_dom"/>
</dbReference>